<dbReference type="InterPro" id="IPR013103">
    <property type="entry name" value="RVT_2"/>
</dbReference>
<organism evidence="3 4">
    <name type="scientific">Lolium multiflorum</name>
    <name type="common">Italian ryegrass</name>
    <name type="synonym">Lolium perenne subsp. multiflorum</name>
    <dbReference type="NCBI Taxonomy" id="4521"/>
    <lineage>
        <taxon>Eukaryota</taxon>
        <taxon>Viridiplantae</taxon>
        <taxon>Streptophyta</taxon>
        <taxon>Embryophyta</taxon>
        <taxon>Tracheophyta</taxon>
        <taxon>Spermatophyta</taxon>
        <taxon>Magnoliopsida</taxon>
        <taxon>Liliopsida</taxon>
        <taxon>Poales</taxon>
        <taxon>Poaceae</taxon>
        <taxon>BOP clade</taxon>
        <taxon>Pooideae</taxon>
        <taxon>Poodae</taxon>
        <taxon>Poeae</taxon>
        <taxon>Poeae Chloroplast Group 2 (Poeae type)</taxon>
        <taxon>Loliodinae</taxon>
        <taxon>Loliinae</taxon>
        <taxon>Lolium</taxon>
    </lineage>
</organism>
<feature type="domain" description="Reverse transcriptase Ty1/copia-type" evidence="2">
    <location>
        <begin position="195"/>
        <end position="439"/>
    </location>
</feature>
<accession>A0AAD8WDV6</accession>
<protein>
    <recommendedName>
        <fullName evidence="2">Reverse transcriptase Ty1/copia-type domain-containing protein</fullName>
    </recommendedName>
</protein>
<dbReference type="SUPFAM" id="SSF56672">
    <property type="entry name" value="DNA/RNA polymerases"/>
    <property type="match status" value="1"/>
</dbReference>
<dbReference type="AlphaFoldDB" id="A0AAD8WDV6"/>
<evidence type="ECO:0000313" key="3">
    <source>
        <dbReference type="EMBL" id="KAK1650537.1"/>
    </source>
</evidence>
<gene>
    <name evidence="3" type="ORF">QYE76_068342</name>
</gene>
<comment type="caution">
    <text evidence="3">The sequence shown here is derived from an EMBL/GenBank/DDBJ whole genome shotgun (WGS) entry which is preliminary data.</text>
</comment>
<dbReference type="EMBL" id="JAUUTY010000004">
    <property type="protein sequence ID" value="KAK1650537.1"/>
    <property type="molecule type" value="Genomic_DNA"/>
</dbReference>
<feature type="region of interest" description="Disordered" evidence="1">
    <location>
        <begin position="1"/>
        <end position="22"/>
    </location>
</feature>
<name>A0AAD8WDV6_LOLMU</name>
<keyword evidence="4" id="KW-1185">Reference proteome</keyword>
<evidence type="ECO:0000259" key="2">
    <source>
        <dbReference type="Pfam" id="PF07727"/>
    </source>
</evidence>
<proteinExistence type="predicted"/>
<evidence type="ECO:0000256" key="1">
    <source>
        <dbReference type="SAM" id="MobiDB-lite"/>
    </source>
</evidence>
<dbReference type="Proteomes" id="UP001231189">
    <property type="component" value="Unassembled WGS sequence"/>
</dbReference>
<feature type="compositionally biased region" description="Acidic residues" evidence="1">
    <location>
        <begin position="83"/>
        <end position="101"/>
    </location>
</feature>
<evidence type="ECO:0000313" key="4">
    <source>
        <dbReference type="Proteomes" id="UP001231189"/>
    </source>
</evidence>
<feature type="region of interest" description="Disordered" evidence="1">
    <location>
        <begin position="78"/>
        <end position="114"/>
    </location>
</feature>
<dbReference type="InterPro" id="IPR043502">
    <property type="entry name" value="DNA/RNA_pol_sf"/>
</dbReference>
<sequence length="547" mass="61862">MHAAVGTATPPRYAGRHRPPRGLSLRHHTLLAPIYTRQKGETLVFSTLLAFVSDTVSQSFEVVVDVVDHFFSSLHDQAHEVEQSQEIEEAQVEGQDGDPNDQVDQVTPPRPRRTKEEIEARRLARRERNLEIREHTHDKVLGDIRAKVSTRRQLANFSNHHAYISLVEPKKVFEALEDSDWLEAMHEELNNFKRNKVWTLVEKPKECRNVIGTKWIFKNKQDEFGNVVRNKARLVAQGFSQVEGIDFGETYAPVARLESICILLAYASHHNFKLQQMDVKSAFLNGPLHEEVYVKQPPGFEDLNFPNHVYKLDKALYGLKQAPRAWYEHLKELLIDRGFDVGLIDPTLFTKRVNGELFVCQLYVDDIIFGSTNQAFNDEFSKLMTDRFEMSMMGEMKFFLGFEIKQSSEGTFINQAKYLQDMLKRFKMTEMKGVATPMVTKCHLALDPNGKEVDQKGFWALGWFGGTAGAFTPALPVVQPRHYRWNRHCRPRLSGTAAGGVGSSDGPGGGVRATAPFPPRVPLLPHIAPAAAAVPALCRCPVPLLLP</sequence>
<reference evidence="3" key="1">
    <citation type="submission" date="2023-07" db="EMBL/GenBank/DDBJ databases">
        <title>A chromosome-level genome assembly of Lolium multiflorum.</title>
        <authorList>
            <person name="Chen Y."/>
            <person name="Copetti D."/>
            <person name="Kolliker R."/>
            <person name="Studer B."/>
        </authorList>
    </citation>
    <scope>NUCLEOTIDE SEQUENCE</scope>
    <source>
        <strain evidence="3">02402/16</strain>
        <tissue evidence="3">Leaf</tissue>
    </source>
</reference>
<dbReference type="Pfam" id="PF07727">
    <property type="entry name" value="RVT_2"/>
    <property type="match status" value="1"/>
</dbReference>